<dbReference type="InterPro" id="IPR021251">
    <property type="entry name" value="DUF2793"/>
</dbReference>
<proteinExistence type="predicted"/>
<dbReference type="Proteomes" id="UP000603912">
    <property type="component" value="Unassembled WGS sequence"/>
</dbReference>
<reference evidence="1" key="2">
    <citation type="submission" date="2020-09" db="EMBL/GenBank/DDBJ databases">
        <authorList>
            <person name="Sun Q."/>
            <person name="Zhou Y."/>
        </authorList>
    </citation>
    <scope>NUCLEOTIDE SEQUENCE</scope>
    <source>
        <strain evidence="1">CGMCC 1.12214</strain>
    </source>
</reference>
<comment type="caution">
    <text evidence="1">The sequence shown here is derived from an EMBL/GenBank/DDBJ whole genome shotgun (WGS) entry which is preliminary data.</text>
</comment>
<reference evidence="1" key="1">
    <citation type="journal article" date="2014" name="Int. J. Syst. Evol. Microbiol.">
        <title>Complete genome sequence of Corynebacterium casei LMG S-19264T (=DSM 44701T), isolated from a smear-ripened cheese.</title>
        <authorList>
            <consortium name="US DOE Joint Genome Institute (JGI-PGF)"/>
            <person name="Walter F."/>
            <person name="Albersmeier A."/>
            <person name="Kalinowski J."/>
            <person name="Ruckert C."/>
        </authorList>
    </citation>
    <scope>NUCLEOTIDE SEQUENCE</scope>
    <source>
        <strain evidence="1">CGMCC 1.12214</strain>
    </source>
</reference>
<keyword evidence="2" id="KW-1185">Reference proteome</keyword>
<gene>
    <name evidence="1" type="ORF">GCM10007036_12920</name>
</gene>
<organism evidence="1 2">
    <name type="scientific">Alsobacter metallidurans</name>
    <dbReference type="NCBI Taxonomy" id="340221"/>
    <lineage>
        <taxon>Bacteria</taxon>
        <taxon>Pseudomonadati</taxon>
        <taxon>Pseudomonadota</taxon>
        <taxon>Alphaproteobacteria</taxon>
        <taxon>Hyphomicrobiales</taxon>
        <taxon>Alsobacteraceae</taxon>
        <taxon>Alsobacter</taxon>
    </lineage>
</organism>
<evidence type="ECO:0000313" key="1">
    <source>
        <dbReference type="EMBL" id="GGH13959.1"/>
    </source>
</evidence>
<accession>A0A917I5S9</accession>
<evidence type="ECO:0000313" key="2">
    <source>
        <dbReference type="Proteomes" id="UP000603912"/>
    </source>
</evidence>
<dbReference type="Pfam" id="PF10983">
    <property type="entry name" value="DUF2793"/>
    <property type="match status" value="1"/>
</dbReference>
<name>A0A917I5S9_9HYPH</name>
<dbReference type="EMBL" id="BMES01000001">
    <property type="protein sequence ID" value="GGH13959.1"/>
    <property type="molecule type" value="Genomic_DNA"/>
</dbReference>
<dbReference type="AlphaFoldDB" id="A0A917I5S9"/>
<protein>
    <recommendedName>
        <fullName evidence="3">DUF2793 domain-containing protein</fullName>
    </recommendedName>
</protein>
<sequence length="471" mass="48929">MSDSMRLGLPYLAAAQSQKHVTHNDALQMLDGLVHCAVLERGRVAPPAAPVEGARYLLAAAATGAFAGQGGSVAAFDDGAWRFFQPRAGWRVFVIAEARLLVHDGAGWRDLDELARRLGPLDALGLGTPPDNGNPFSARLNDALFNARPAAEGGTGDVRVKLNKPLPGGAASLFFQTGFSGRAELGLAGDDAWRVRVSADGAAWRDAIAANPATGLVRFPVGVEGLPHGFRNQVHNGDFSVAQRGAGPFPVGQAAAHGFDRWLAQAAGAAAGSVSRTAFPPGQADGGPGGRFFATLAISATTTASYPELQTRMEDVATLAGRPATLSFWYRTASPAFFADLSQNFGVAGSASVFSIGQQVLPASPGVWRRFIATVTPPSIAGKAVGAGSFLSLRVFLSGGAAAAIDIADVQVEEGALATAFERRPAAIELALCRRFFRRYATAQAPADLAFEMRAAPTQAGAGPFDYSADL</sequence>
<evidence type="ECO:0008006" key="3">
    <source>
        <dbReference type="Google" id="ProtNLM"/>
    </source>
</evidence>
<dbReference type="RefSeq" id="WP_188516845.1">
    <property type="nucleotide sequence ID" value="NZ_BMES01000001.1"/>
</dbReference>